<dbReference type="OrthoDB" id="420380at2759"/>
<dbReference type="InterPro" id="IPR011990">
    <property type="entry name" value="TPR-like_helical_dom_sf"/>
</dbReference>
<dbReference type="PANTHER" id="PTHR10869:SF223">
    <property type="entry name" value="PROLYL 4-HYDROXYLASE SUBUNIT ALPHA-3"/>
    <property type="match status" value="1"/>
</dbReference>
<keyword evidence="2" id="KW-0479">Metal-binding</keyword>
<evidence type="ECO:0000256" key="6">
    <source>
        <dbReference type="ARBA" id="ARBA00023002"/>
    </source>
</evidence>
<evidence type="ECO:0000256" key="1">
    <source>
        <dbReference type="ARBA" id="ARBA00001961"/>
    </source>
</evidence>
<protein>
    <submittedName>
        <fullName evidence="10">P4HA3 hydroxylase</fullName>
    </submittedName>
</protein>
<keyword evidence="8" id="KW-0325">Glycoprotein</keyword>
<feature type="domain" description="Fe2OG dioxygenase" evidence="9">
    <location>
        <begin position="236"/>
        <end position="349"/>
    </location>
</feature>
<organism evidence="10 11">
    <name type="scientific">Corythaeola cristata</name>
    <name type="common">Great blue turaco</name>
    <dbReference type="NCBI Taxonomy" id="103954"/>
    <lineage>
        <taxon>Eukaryota</taxon>
        <taxon>Metazoa</taxon>
        <taxon>Chordata</taxon>
        <taxon>Craniata</taxon>
        <taxon>Vertebrata</taxon>
        <taxon>Euteleostomi</taxon>
        <taxon>Archelosauria</taxon>
        <taxon>Archosauria</taxon>
        <taxon>Dinosauria</taxon>
        <taxon>Saurischia</taxon>
        <taxon>Theropoda</taxon>
        <taxon>Coelurosauria</taxon>
        <taxon>Aves</taxon>
        <taxon>Neognathae</taxon>
        <taxon>Neoaves</taxon>
        <taxon>Otidimorphae</taxon>
        <taxon>Musophagiformes</taxon>
        <taxon>Musophagidae</taxon>
        <taxon>Corythaeola</taxon>
    </lineage>
</organism>
<dbReference type="InterPro" id="IPR059068">
    <property type="entry name" value="TPR_P4H"/>
</dbReference>
<dbReference type="GO" id="GO:0004656">
    <property type="term" value="F:procollagen-proline 4-dioxygenase activity"/>
    <property type="evidence" value="ECO:0007669"/>
    <property type="project" value="TreeGrafter"/>
</dbReference>
<accession>A0A851LRB4</accession>
<dbReference type="Gene3D" id="2.60.120.620">
    <property type="entry name" value="q2cbj1_9rhob like domain"/>
    <property type="match status" value="1"/>
</dbReference>
<feature type="non-terminal residue" evidence="10">
    <location>
        <position position="364"/>
    </location>
</feature>
<name>A0A851LRB4_CORCR</name>
<dbReference type="InterPro" id="IPR045054">
    <property type="entry name" value="P4HA-like"/>
</dbReference>
<keyword evidence="5" id="KW-0223">Dioxygenase</keyword>
<sequence length="364" mass="40665">CCAAPQVAYDMGDYYHSIAWLEEAVGLFRLSYGSWNPEDRSSLEDALDHLAFSYFMAGNISHALSLSREFLHYDPSNQRVARNVVKYEKLLEMGTASGGAGGGCHGHPSHHHPLSHTLLGPLSPQLAPEHLPHLSCSYETNGSPYLLLQPAKKEMIRIQPYVALYHDFISDAEAETIKGLAGPWLQRSVVASGEKQQKAEYRISKSAWLKDTADPVVRALEQRIAAVTGLDLRPPYAEYLQVVNYGLGGHYEPHFDHATSRKSPLYRMKSGNRIATVMIYVRVSNSNPWAPAWFWGAKPQFSHPLSAPQNAALFWWNLRRNGDGDGDTLHAGCPVLAGDKWVANKWIHEHGQEFRRPCSVDPQD</sequence>
<keyword evidence="3" id="KW-0256">Endoplasmic reticulum</keyword>
<dbReference type="Pfam" id="PF23558">
    <property type="entry name" value="TPR_P4H"/>
    <property type="match status" value="1"/>
</dbReference>
<evidence type="ECO:0000256" key="8">
    <source>
        <dbReference type="ARBA" id="ARBA00023180"/>
    </source>
</evidence>
<dbReference type="Gene3D" id="1.25.40.10">
    <property type="entry name" value="Tetratricopeptide repeat domain"/>
    <property type="match status" value="1"/>
</dbReference>
<dbReference type="GO" id="GO:0031418">
    <property type="term" value="F:L-ascorbic acid binding"/>
    <property type="evidence" value="ECO:0007669"/>
    <property type="project" value="UniProtKB-KW"/>
</dbReference>
<dbReference type="GO" id="GO:0005506">
    <property type="term" value="F:iron ion binding"/>
    <property type="evidence" value="ECO:0007669"/>
    <property type="project" value="InterPro"/>
</dbReference>
<evidence type="ECO:0000256" key="7">
    <source>
        <dbReference type="ARBA" id="ARBA00023004"/>
    </source>
</evidence>
<dbReference type="EMBL" id="WBMX01007328">
    <property type="protein sequence ID" value="NXC20689.1"/>
    <property type="molecule type" value="Genomic_DNA"/>
</dbReference>
<keyword evidence="4" id="KW-0847">Vitamin C</keyword>
<feature type="non-terminal residue" evidence="10">
    <location>
        <position position="1"/>
    </location>
</feature>
<keyword evidence="7" id="KW-0408">Iron</keyword>
<reference evidence="10" key="1">
    <citation type="submission" date="2019-09" db="EMBL/GenBank/DDBJ databases">
        <title>Bird 10,000 Genomes (B10K) Project - Family phase.</title>
        <authorList>
            <person name="Zhang G."/>
        </authorList>
    </citation>
    <scope>NUCLEOTIDE SEQUENCE</scope>
    <source>
        <strain evidence="10">B10K-CU-031-40</strain>
    </source>
</reference>
<evidence type="ECO:0000313" key="11">
    <source>
        <dbReference type="Proteomes" id="UP000621168"/>
    </source>
</evidence>
<evidence type="ECO:0000256" key="5">
    <source>
        <dbReference type="ARBA" id="ARBA00022964"/>
    </source>
</evidence>
<evidence type="ECO:0000256" key="2">
    <source>
        <dbReference type="ARBA" id="ARBA00022723"/>
    </source>
</evidence>
<dbReference type="Pfam" id="PF13640">
    <property type="entry name" value="2OG-FeII_Oxy_3"/>
    <property type="match status" value="1"/>
</dbReference>
<evidence type="ECO:0000259" key="9">
    <source>
        <dbReference type="PROSITE" id="PS51471"/>
    </source>
</evidence>
<evidence type="ECO:0000256" key="4">
    <source>
        <dbReference type="ARBA" id="ARBA00022896"/>
    </source>
</evidence>
<dbReference type="AlphaFoldDB" id="A0A851LRB4"/>
<evidence type="ECO:0000256" key="3">
    <source>
        <dbReference type="ARBA" id="ARBA00022824"/>
    </source>
</evidence>
<dbReference type="InterPro" id="IPR044862">
    <property type="entry name" value="Pro_4_hyd_alph_FE2OG_OXY"/>
</dbReference>
<dbReference type="SMART" id="SM00702">
    <property type="entry name" value="P4Hc"/>
    <property type="match status" value="1"/>
</dbReference>
<proteinExistence type="predicted"/>
<dbReference type="InterPro" id="IPR005123">
    <property type="entry name" value="Oxoglu/Fe-dep_dioxygenase_dom"/>
</dbReference>
<dbReference type="Proteomes" id="UP000621168">
    <property type="component" value="Unassembled WGS sequence"/>
</dbReference>
<dbReference type="SUPFAM" id="SSF48452">
    <property type="entry name" value="TPR-like"/>
    <property type="match status" value="1"/>
</dbReference>
<dbReference type="PROSITE" id="PS51471">
    <property type="entry name" value="FE2OG_OXY"/>
    <property type="match status" value="1"/>
</dbReference>
<dbReference type="GO" id="GO:0005783">
    <property type="term" value="C:endoplasmic reticulum"/>
    <property type="evidence" value="ECO:0007669"/>
    <property type="project" value="TreeGrafter"/>
</dbReference>
<keyword evidence="11" id="KW-1185">Reference proteome</keyword>
<dbReference type="PANTHER" id="PTHR10869">
    <property type="entry name" value="PROLYL 4-HYDROXYLASE ALPHA SUBUNIT"/>
    <property type="match status" value="1"/>
</dbReference>
<comment type="caution">
    <text evidence="10">The sequence shown here is derived from an EMBL/GenBank/DDBJ whole genome shotgun (WGS) entry which is preliminary data.</text>
</comment>
<comment type="cofactor">
    <cofactor evidence="1">
        <name>L-ascorbate</name>
        <dbReference type="ChEBI" id="CHEBI:38290"/>
    </cofactor>
</comment>
<keyword evidence="6" id="KW-0560">Oxidoreductase</keyword>
<dbReference type="FunFam" id="2.60.120.620:FF:000013">
    <property type="entry name" value="Prolyl 4-hydroxylase subunit alpha 3"/>
    <property type="match status" value="1"/>
</dbReference>
<dbReference type="InterPro" id="IPR006620">
    <property type="entry name" value="Pro_4_hyd_alph"/>
</dbReference>
<evidence type="ECO:0000313" key="10">
    <source>
        <dbReference type="EMBL" id="NXC20689.1"/>
    </source>
</evidence>
<gene>
    <name evidence="10" type="primary">P4ha3</name>
    <name evidence="10" type="ORF">CORCRI_R09924</name>
</gene>